<dbReference type="InterPro" id="IPR020471">
    <property type="entry name" value="AKR"/>
</dbReference>
<keyword evidence="6" id="KW-1185">Reference proteome</keyword>
<dbReference type="PANTHER" id="PTHR43827:SF3">
    <property type="entry name" value="NADP-DEPENDENT OXIDOREDUCTASE DOMAIN-CONTAINING PROTEIN"/>
    <property type="match status" value="1"/>
</dbReference>
<keyword evidence="3" id="KW-0560">Oxidoreductase</keyword>
<evidence type="ECO:0000313" key="5">
    <source>
        <dbReference type="EMBL" id="MCW8085996.1"/>
    </source>
</evidence>
<accession>A0ABT3NV36</accession>
<dbReference type="Pfam" id="PF00248">
    <property type="entry name" value="Aldo_ket_red"/>
    <property type="match status" value="1"/>
</dbReference>
<evidence type="ECO:0000313" key="6">
    <source>
        <dbReference type="Proteomes" id="UP001526430"/>
    </source>
</evidence>
<organism evidence="5 6">
    <name type="scientific">Sabulicella glaciei</name>
    <dbReference type="NCBI Taxonomy" id="2984948"/>
    <lineage>
        <taxon>Bacteria</taxon>
        <taxon>Pseudomonadati</taxon>
        <taxon>Pseudomonadota</taxon>
        <taxon>Alphaproteobacteria</taxon>
        <taxon>Acetobacterales</taxon>
        <taxon>Acetobacteraceae</taxon>
        <taxon>Sabulicella</taxon>
    </lineage>
</organism>
<dbReference type="RefSeq" id="WP_301589961.1">
    <property type="nucleotide sequence ID" value="NZ_JAPFQI010000006.1"/>
</dbReference>
<sequence length="263" mass="28198">MPALGLGTWPMRGAECEAGVESALALGYRHLDTAEMYGNEREVGTALRRSGVPRGEVFVTTKVWWDRTAGPALREAALASLDRLGLDHVDLLLIHWPSPGMDLPSLLEALARLREEGRASAVGVSNFPAGMLRRALGLRIAPLACVQVEHHVMLDQSRLLEVTEQAGIVLSSYTPLGKGDVLDHAALRAVAGKHGATPAQVALAAILGRGRVAAIPKAQGVERQRENLGALDLRLDAEDLAALAALPQDRRFVQPDFAPDWKA</sequence>
<dbReference type="PRINTS" id="PR00069">
    <property type="entry name" value="ALDKETRDTASE"/>
</dbReference>
<comment type="caution">
    <text evidence="5">The sequence shown here is derived from an EMBL/GenBank/DDBJ whole genome shotgun (WGS) entry which is preliminary data.</text>
</comment>
<dbReference type="PIRSF" id="PIRSF000097">
    <property type="entry name" value="AKR"/>
    <property type="match status" value="1"/>
</dbReference>
<dbReference type="InterPro" id="IPR036812">
    <property type="entry name" value="NAD(P)_OxRdtase_dom_sf"/>
</dbReference>
<dbReference type="InterPro" id="IPR023210">
    <property type="entry name" value="NADP_OxRdtase_dom"/>
</dbReference>
<evidence type="ECO:0000256" key="3">
    <source>
        <dbReference type="ARBA" id="ARBA00023002"/>
    </source>
</evidence>
<dbReference type="PANTHER" id="PTHR43827">
    <property type="entry name" value="2,5-DIKETO-D-GLUCONIC ACID REDUCTASE"/>
    <property type="match status" value="1"/>
</dbReference>
<evidence type="ECO:0000256" key="2">
    <source>
        <dbReference type="ARBA" id="ARBA00022857"/>
    </source>
</evidence>
<feature type="domain" description="NADP-dependent oxidoreductase" evidence="4">
    <location>
        <begin position="4"/>
        <end position="245"/>
    </location>
</feature>
<dbReference type="PROSITE" id="PS00798">
    <property type="entry name" value="ALDOKETO_REDUCTASE_1"/>
    <property type="match status" value="1"/>
</dbReference>
<evidence type="ECO:0000256" key="1">
    <source>
        <dbReference type="ARBA" id="ARBA00007905"/>
    </source>
</evidence>
<dbReference type="Proteomes" id="UP001526430">
    <property type="component" value="Unassembled WGS sequence"/>
</dbReference>
<dbReference type="Gene3D" id="3.20.20.100">
    <property type="entry name" value="NADP-dependent oxidoreductase domain"/>
    <property type="match status" value="1"/>
</dbReference>
<dbReference type="SUPFAM" id="SSF51430">
    <property type="entry name" value="NAD(P)-linked oxidoreductase"/>
    <property type="match status" value="1"/>
</dbReference>
<evidence type="ECO:0000259" key="4">
    <source>
        <dbReference type="Pfam" id="PF00248"/>
    </source>
</evidence>
<proteinExistence type="inferred from homology"/>
<gene>
    <name evidence="5" type="ORF">OF850_10190</name>
</gene>
<protein>
    <submittedName>
        <fullName evidence="5">Aldo/keto reductase</fullName>
    </submittedName>
</protein>
<keyword evidence="2" id="KW-0521">NADP</keyword>
<name>A0ABT3NV36_9PROT</name>
<dbReference type="InterPro" id="IPR018170">
    <property type="entry name" value="Aldo/ket_reductase_CS"/>
</dbReference>
<comment type="similarity">
    <text evidence="1">Belongs to the aldo/keto reductase family.</text>
</comment>
<dbReference type="EMBL" id="JAPFQI010000006">
    <property type="protein sequence ID" value="MCW8085996.1"/>
    <property type="molecule type" value="Genomic_DNA"/>
</dbReference>
<reference evidence="5 6" key="1">
    <citation type="submission" date="2022-10" db="EMBL/GenBank/DDBJ databases">
        <title>Roseococcus glaciei nov., sp. nov., isolated from glacier.</title>
        <authorList>
            <person name="Liu Q."/>
            <person name="Xin Y.-H."/>
        </authorList>
    </citation>
    <scope>NUCLEOTIDE SEQUENCE [LARGE SCALE GENOMIC DNA]</scope>
    <source>
        <strain evidence="5 6">MDT2-1-1</strain>
    </source>
</reference>